<accession>A0ABT5X757</accession>
<evidence type="ECO:0000313" key="3">
    <source>
        <dbReference type="Proteomes" id="UP001220010"/>
    </source>
</evidence>
<name>A0ABT5X757_9EURY</name>
<protein>
    <submittedName>
        <fullName evidence="2">Uncharacterized protein</fullName>
    </submittedName>
</protein>
<proteinExistence type="predicted"/>
<dbReference type="RefSeq" id="WP_316966281.1">
    <property type="nucleotide sequence ID" value="NZ_JARFPK010000014.1"/>
</dbReference>
<evidence type="ECO:0000313" key="2">
    <source>
        <dbReference type="EMBL" id="MDF0590534.1"/>
    </source>
</evidence>
<organism evidence="2 3">
    <name type="scientific">Candidatus Methanocrinis natronophilus</name>
    <dbReference type="NCBI Taxonomy" id="3033396"/>
    <lineage>
        <taxon>Archaea</taxon>
        <taxon>Methanobacteriati</taxon>
        <taxon>Methanobacteriota</taxon>
        <taxon>Stenosarchaea group</taxon>
        <taxon>Methanomicrobia</taxon>
        <taxon>Methanotrichales</taxon>
        <taxon>Methanotrichaceae</taxon>
        <taxon>Methanocrinis</taxon>
    </lineage>
</organism>
<keyword evidence="3" id="KW-1185">Reference proteome</keyword>
<evidence type="ECO:0000256" key="1">
    <source>
        <dbReference type="SAM" id="MobiDB-lite"/>
    </source>
</evidence>
<sequence length="81" mass="8804">MGRTCRSVRMRSHDLAARWPKASWALSKEDQIYGQRLAEMVMDADGGLREDGGGQVDRRASQDRGGGAGDRWEVSPGAGRG</sequence>
<dbReference type="EMBL" id="JARFPK010000014">
    <property type="protein sequence ID" value="MDF0590534.1"/>
    <property type="molecule type" value="Genomic_DNA"/>
</dbReference>
<feature type="region of interest" description="Disordered" evidence="1">
    <location>
        <begin position="45"/>
        <end position="81"/>
    </location>
</feature>
<reference evidence="2 3" key="1">
    <citation type="submission" date="2023-03" db="EMBL/GenBank/DDBJ databases">
        <title>WGS of Methanotrichaceae archaeon Mx.</title>
        <authorList>
            <person name="Sorokin D.Y."/>
            <person name="Merkel A.Y."/>
        </authorList>
    </citation>
    <scope>NUCLEOTIDE SEQUENCE [LARGE SCALE GENOMIC DNA]</scope>
    <source>
        <strain evidence="2 3">Mx</strain>
    </source>
</reference>
<dbReference type="Proteomes" id="UP001220010">
    <property type="component" value="Unassembled WGS sequence"/>
</dbReference>
<gene>
    <name evidence="2" type="ORF">P0O15_05005</name>
</gene>
<comment type="caution">
    <text evidence="2">The sequence shown here is derived from an EMBL/GenBank/DDBJ whole genome shotgun (WGS) entry which is preliminary data.</text>
</comment>
<feature type="compositionally biased region" description="Basic and acidic residues" evidence="1">
    <location>
        <begin position="46"/>
        <end position="62"/>
    </location>
</feature>